<dbReference type="Pfam" id="PF12911">
    <property type="entry name" value="OppC_N"/>
    <property type="match status" value="1"/>
</dbReference>
<proteinExistence type="inferred from homology"/>
<comment type="caution">
    <text evidence="12">The sequence shown here is derived from an EMBL/GenBank/DDBJ whole genome shotgun (WGS) entry which is preliminary data.</text>
</comment>
<feature type="transmembrane region" description="Helical" evidence="10">
    <location>
        <begin position="49"/>
        <end position="70"/>
    </location>
</feature>
<dbReference type="Proteomes" id="UP000051010">
    <property type="component" value="Unassembled WGS sequence"/>
</dbReference>
<feature type="domain" description="ABC transmembrane type-1" evidence="11">
    <location>
        <begin position="141"/>
        <end position="330"/>
    </location>
</feature>
<dbReference type="InterPro" id="IPR000515">
    <property type="entry name" value="MetI-like"/>
</dbReference>
<evidence type="ECO:0000313" key="12">
    <source>
        <dbReference type="EMBL" id="KRM41808.1"/>
    </source>
</evidence>
<evidence type="ECO:0000256" key="7">
    <source>
        <dbReference type="ARBA" id="ARBA00022989"/>
    </source>
</evidence>
<dbReference type="InterPro" id="IPR050366">
    <property type="entry name" value="BP-dependent_transpt_permease"/>
</dbReference>
<dbReference type="PROSITE" id="PS50928">
    <property type="entry name" value="ABC_TM1"/>
    <property type="match status" value="1"/>
</dbReference>
<dbReference type="CDD" id="cd06261">
    <property type="entry name" value="TM_PBP2"/>
    <property type="match status" value="1"/>
</dbReference>
<evidence type="ECO:0000256" key="5">
    <source>
        <dbReference type="ARBA" id="ARBA00022856"/>
    </source>
</evidence>
<protein>
    <submittedName>
        <fullName evidence="12">ABC transporter, permease protein</fullName>
    </submittedName>
</protein>
<gene>
    <name evidence="12" type="ORF">FD47_GL002204</name>
</gene>
<evidence type="ECO:0000259" key="11">
    <source>
        <dbReference type="PROSITE" id="PS50928"/>
    </source>
</evidence>
<organism evidence="12 13">
    <name type="scientific">Lentilactobacillus parafarraginis DSM 18390 = JCM 14109</name>
    <dbReference type="NCBI Taxonomy" id="1423786"/>
    <lineage>
        <taxon>Bacteria</taxon>
        <taxon>Bacillati</taxon>
        <taxon>Bacillota</taxon>
        <taxon>Bacilli</taxon>
        <taxon>Lactobacillales</taxon>
        <taxon>Lactobacillaceae</taxon>
        <taxon>Lentilactobacillus</taxon>
    </lineage>
</organism>
<reference evidence="12 13" key="1">
    <citation type="journal article" date="2015" name="Genome Announc.">
        <title>Expanding the biotechnology potential of lactobacilli through comparative genomics of 213 strains and associated genera.</title>
        <authorList>
            <person name="Sun Z."/>
            <person name="Harris H.M."/>
            <person name="McCann A."/>
            <person name="Guo C."/>
            <person name="Argimon S."/>
            <person name="Zhang W."/>
            <person name="Yang X."/>
            <person name="Jeffery I.B."/>
            <person name="Cooney J.C."/>
            <person name="Kagawa T.F."/>
            <person name="Liu W."/>
            <person name="Song Y."/>
            <person name="Salvetti E."/>
            <person name="Wrobel A."/>
            <person name="Rasinkangas P."/>
            <person name="Parkhill J."/>
            <person name="Rea M.C."/>
            <person name="O'Sullivan O."/>
            <person name="Ritari J."/>
            <person name="Douillard F.P."/>
            <person name="Paul Ross R."/>
            <person name="Yang R."/>
            <person name="Briner A.E."/>
            <person name="Felis G.E."/>
            <person name="de Vos W.M."/>
            <person name="Barrangou R."/>
            <person name="Klaenhammer T.R."/>
            <person name="Caufield P.W."/>
            <person name="Cui Y."/>
            <person name="Zhang H."/>
            <person name="O'Toole P.W."/>
        </authorList>
    </citation>
    <scope>NUCLEOTIDE SEQUENCE [LARGE SCALE GENOMIC DNA]</scope>
    <source>
        <strain evidence="12 13">DSM 18390</strain>
    </source>
</reference>
<dbReference type="InterPro" id="IPR025966">
    <property type="entry name" value="OppC_N"/>
</dbReference>
<evidence type="ECO:0000313" key="13">
    <source>
        <dbReference type="Proteomes" id="UP000051010"/>
    </source>
</evidence>
<dbReference type="InterPro" id="IPR035906">
    <property type="entry name" value="MetI-like_sf"/>
</dbReference>
<keyword evidence="8 10" id="KW-0472">Membrane</keyword>
<keyword evidence="4 10" id="KW-0812">Transmembrane</keyword>
<dbReference type="AlphaFoldDB" id="A0A0R1YH07"/>
<comment type="subcellular location">
    <subcellularLocation>
        <location evidence="1 10">Cell membrane</location>
        <topology evidence="1 10">Multi-pass membrane protein</topology>
    </subcellularLocation>
</comment>
<dbReference type="PANTHER" id="PTHR43386:SF24">
    <property type="entry name" value="OLIGOPEPTIDE TRANSPORT SYSTEM PERMEASE PROTEIN AMID"/>
    <property type="match status" value="1"/>
</dbReference>
<keyword evidence="3" id="KW-1003">Cell membrane</keyword>
<dbReference type="RefSeq" id="WP_008210433.1">
    <property type="nucleotide sequence ID" value="NZ_AZFZ01000051.1"/>
</dbReference>
<evidence type="ECO:0000256" key="6">
    <source>
        <dbReference type="ARBA" id="ARBA00022927"/>
    </source>
</evidence>
<evidence type="ECO:0000256" key="3">
    <source>
        <dbReference type="ARBA" id="ARBA00022475"/>
    </source>
</evidence>
<evidence type="ECO:0000256" key="1">
    <source>
        <dbReference type="ARBA" id="ARBA00004651"/>
    </source>
</evidence>
<evidence type="ECO:0000256" key="2">
    <source>
        <dbReference type="ARBA" id="ARBA00022448"/>
    </source>
</evidence>
<feature type="transmembrane region" description="Helical" evidence="10">
    <location>
        <begin position="262"/>
        <end position="285"/>
    </location>
</feature>
<keyword evidence="7 10" id="KW-1133">Transmembrane helix</keyword>
<keyword evidence="5" id="KW-0571">Peptide transport</keyword>
<dbReference type="GO" id="GO:0055085">
    <property type="term" value="P:transmembrane transport"/>
    <property type="evidence" value="ECO:0007669"/>
    <property type="project" value="InterPro"/>
</dbReference>
<dbReference type="GO" id="GO:0015833">
    <property type="term" value="P:peptide transport"/>
    <property type="evidence" value="ECO:0007669"/>
    <property type="project" value="UniProtKB-KW"/>
</dbReference>
<dbReference type="PATRIC" id="fig|1423786.4.peg.2317"/>
<feature type="transmembrane region" description="Helical" evidence="10">
    <location>
        <begin position="206"/>
        <end position="223"/>
    </location>
</feature>
<evidence type="ECO:0000256" key="8">
    <source>
        <dbReference type="ARBA" id="ARBA00023136"/>
    </source>
</evidence>
<evidence type="ECO:0000256" key="10">
    <source>
        <dbReference type="RuleBase" id="RU363032"/>
    </source>
</evidence>
<feature type="transmembrane region" description="Helical" evidence="10">
    <location>
        <begin position="143"/>
        <end position="168"/>
    </location>
</feature>
<dbReference type="GO" id="GO:0015031">
    <property type="term" value="P:protein transport"/>
    <property type="evidence" value="ECO:0007669"/>
    <property type="project" value="UniProtKB-KW"/>
</dbReference>
<name>A0A0R1YH07_9LACO</name>
<feature type="transmembrane region" description="Helical" evidence="10">
    <location>
        <begin position="312"/>
        <end position="330"/>
    </location>
</feature>
<keyword evidence="6" id="KW-0653">Protein transport</keyword>
<accession>A0A0R1YH07</accession>
<dbReference type="SUPFAM" id="SSF161098">
    <property type="entry name" value="MetI-like"/>
    <property type="match status" value="1"/>
</dbReference>
<evidence type="ECO:0000256" key="9">
    <source>
        <dbReference type="ARBA" id="ARBA00024202"/>
    </source>
</evidence>
<dbReference type="GO" id="GO:0005886">
    <property type="term" value="C:plasma membrane"/>
    <property type="evidence" value="ECO:0007669"/>
    <property type="project" value="UniProtKB-SubCell"/>
</dbReference>
<keyword evidence="2 10" id="KW-0813">Transport</keyword>
<dbReference type="EMBL" id="AZFZ01000051">
    <property type="protein sequence ID" value="KRM41808.1"/>
    <property type="molecule type" value="Genomic_DNA"/>
</dbReference>
<evidence type="ECO:0000256" key="4">
    <source>
        <dbReference type="ARBA" id="ARBA00022692"/>
    </source>
</evidence>
<feature type="transmembrane region" description="Helical" evidence="10">
    <location>
        <begin position="180"/>
        <end position="200"/>
    </location>
</feature>
<dbReference type="Gene3D" id="1.10.3720.10">
    <property type="entry name" value="MetI-like"/>
    <property type="match status" value="1"/>
</dbReference>
<sequence length="344" mass="38046">MADNSKSFSTGDFLPLSDADRSHLDSEKITAPSQTFLQDSWRRLRHNKAAMICLVILIILFILSFGSHFFQTHNPNATNPDLANLPPKIPGLDINGFNGTLMQSGERINAYAQAHAHAGTYYILGTDYLGRDLFSRILFGTRISLTIALVASFFDLAFGVVYGIISGWLGGWVDTLMQRIIEIILSIPNLVVMVLLIVVLKPGMSAIIIAIAITSWINMARLVRAQTLELKNQEFILAARTLGESSFKIAFKHLLPNLSSVIIINLMFTIPTAIFFEAFLSYIGIGVSAPQASLGTLISDGQKNFQFLPYQMWYPAIVLSIIMIAFNILGDGLRDAFDPKSNRK</sequence>
<comment type="similarity">
    <text evidence="9">Belongs to the binding-protein-dependent transport system permease family. OppBC subfamily.</text>
</comment>
<dbReference type="Pfam" id="PF00528">
    <property type="entry name" value="BPD_transp_1"/>
    <property type="match status" value="1"/>
</dbReference>
<dbReference type="PANTHER" id="PTHR43386">
    <property type="entry name" value="OLIGOPEPTIDE TRANSPORT SYSTEM PERMEASE PROTEIN APPC"/>
    <property type="match status" value="1"/>
</dbReference>